<comment type="subcellular location">
    <subcellularLocation>
        <location evidence="1">Cell membrane</location>
        <topology evidence="1">Multi-pass membrane protein</topology>
    </subcellularLocation>
</comment>
<keyword evidence="1" id="KW-0520">NAD</keyword>
<comment type="similarity">
    <text evidence="1">Belongs to the complex I subunit 6 family.</text>
</comment>
<evidence type="ECO:0000256" key="2">
    <source>
        <dbReference type="SAM" id="MobiDB-lite"/>
    </source>
</evidence>
<dbReference type="Proteomes" id="UP001464923">
    <property type="component" value="Unassembled WGS sequence"/>
</dbReference>
<keyword evidence="4" id="KW-1185">Reference proteome</keyword>
<protein>
    <recommendedName>
        <fullName evidence="1">NADH-quinone oxidoreductase subunit J</fullName>
        <ecNumber evidence="1">7.1.1.-</ecNumber>
    </recommendedName>
</protein>
<dbReference type="PANTHER" id="PTHR33269">
    <property type="entry name" value="NADH-UBIQUINONE OXIDOREDUCTASE CHAIN 6"/>
    <property type="match status" value="1"/>
</dbReference>
<dbReference type="PANTHER" id="PTHR33269:SF19">
    <property type="entry name" value="NADH-QUINONE OXIDOREDUCTASE SUBUNIT J"/>
    <property type="match status" value="1"/>
</dbReference>
<feature type="compositionally biased region" description="Basic and acidic residues" evidence="2">
    <location>
        <begin position="277"/>
        <end position="291"/>
    </location>
</feature>
<feature type="transmembrane region" description="Helical" evidence="1">
    <location>
        <begin position="68"/>
        <end position="88"/>
    </location>
</feature>
<dbReference type="Gene3D" id="1.20.120.1200">
    <property type="entry name" value="NADH-ubiquinone/plastoquinone oxidoreductase chain 6, subunit NuoJ"/>
    <property type="match status" value="1"/>
</dbReference>
<name>A0ABV1JW19_9PSEU</name>
<keyword evidence="1" id="KW-1003">Cell membrane</keyword>
<dbReference type="InterPro" id="IPR001457">
    <property type="entry name" value="NADH_UbQ/plastoQ_OxRdtase_su6"/>
</dbReference>
<organism evidence="3 4">
    <name type="scientific">Pseudonocardia tropica</name>
    <dbReference type="NCBI Taxonomy" id="681289"/>
    <lineage>
        <taxon>Bacteria</taxon>
        <taxon>Bacillati</taxon>
        <taxon>Actinomycetota</taxon>
        <taxon>Actinomycetes</taxon>
        <taxon>Pseudonocardiales</taxon>
        <taxon>Pseudonocardiaceae</taxon>
        <taxon>Pseudonocardia</taxon>
    </lineage>
</organism>
<dbReference type="RefSeq" id="WP_345650915.1">
    <property type="nucleotide sequence ID" value="NZ_BAABLY010000071.1"/>
</dbReference>
<feature type="transmembrane region" description="Helical" evidence="1">
    <location>
        <begin position="45"/>
        <end position="62"/>
    </location>
</feature>
<comment type="catalytic activity">
    <reaction evidence="1">
        <text>a quinone + NADH + 5 H(+)(in) = a quinol + NAD(+) + 4 H(+)(out)</text>
        <dbReference type="Rhea" id="RHEA:57888"/>
        <dbReference type="ChEBI" id="CHEBI:15378"/>
        <dbReference type="ChEBI" id="CHEBI:24646"/>
        <dbReference type="ChEBI" id="CHEBI:57540"/>
        <dbReference type="ChEBI" id="CHEBI:57945"/>
        <dbReference type="ChEBI" id="CHEBI:132124"/>
    </reaction>
</comment>
<proteinExistence type="inferred from homology"/>
<keyword evidence="1" id="KW-0812">Transmembrane</keyword>
<dbReference type="Pfam" id="PF00499">
    <property type="entry name" value="Oxidored_q3"/>
    <property type="match status" value="1"/>
</dbReference>
<dbReference type="NCBIfam" id="NF005165">
    <property type="entry name" value="PRK06638.1-5"/>
    <property type="match status" value="1"/>
</dbReference>
<keyword evidence="1" id="KW-0874">Quinone</keyword>
<comment type="function">
    <text evidence="1">NDH-1 shuttles electrons from NADH, via FMN and iron-sulfur (Fe-S) centers, to quinones in the respiratory chain. Couples the redox reaction to proton translocation (for every two electrons transferred, four hydrogen ions are translocated across the cytoplasmic membrane), and thus conserves the redox energy in a proton gradient.</text>
</comment>
<gene>
    <name evidence="3" type="ORF">WHI96_13250</name>
</gene>
<evidence type="ECO:0000256" key="1">
    <source>
        <dbReference type="RuleBase" id="RU004429"/>
    </source>
</evidence>
<dbReference type="GO" id="GO:0050136">
    <property type="term" value="F:NADH dehydrogenase (quinone) (non-electrogenic) activity"/>
    <property type="evidence" value="ECO:0007669"/>
    <property type="project" value="UniProtKB-EC"/>
</dbReference>
<keyword evidence="3" id="KW-0560">Oxidoreductase</keyword>
<dbReference type="EMBL" id="JBEDNP010000007">
    <property type="protein sequence ID" value="MEQ3539789.1"/>
    <property type="molecule type" value="Genomic_DNA"/>
</dbReference>
<feature type="transmembrane region" description="Helical" evidence="1">
    <location>
        <begin position="159"/>
        <end position="180"/>
    </location>
</feature>
<comment type="caution">
    <text evidence="3">The sequence shown here is derived from an EMBL/GenBank/DDBJ whole genome shotgun (WGS) entry which is preliminary data.</text>
</comment>
<keyword evidence="1" id="KW-1133">Transmembrane helix</keyword>
<reference evidence="3 4" key="1">
    <citation type="submission" date="2024-03" db="EMBL/GenBank/DDBJ databases">
        <title>Draft genome sequence of Pseudonocardia tropica JCM 19149.</title>
        <authorList>
            <person name="Butdee W."/>
            <person name="Duangmal K."/>
        </authorList>
    </citation>
    <scope>NUCLEOTIDE SEQUENCE [LARGE SCALE GENOMIC DNA]</scope>
    <source>
        <strain evidence="3 4">JCM 19149</strain>
    </source>
</reference>
<sequence>MSTTAVLAQAAGEVSTGEAVAFWILGPVALAGALGLVFARHAVHAALLLVLTMFSIAVLYLVQSAPFLGFVQIIVYTGAVMMLFLFVLMLVGRDSKDSVIEVLRGQRAAALVFGVALAALLVGGLSRGLTSVTPAGLAQGGLGWNGNVPGLGRLIFTDYLLAFELTAALLMVAALGAMVLSGSQSSQHTKIGQRATVLKRLRGEHARISPLPGPGVYATANSVAVPAILPDGSIAPESLSEIIESVAVDVPDTTTPDAHALTGRPAPDRTAASGEAADTRGSRSIDTGEHR</sequence>
<evidence type="ECO:0000313" key="4">
    <source>
        <dbReference type="Proteomes" id="UP001464923"/>
    </source>
</evidence>
<dbReference type="InterPro" id="IPR042106">
    <property type="entry name" value="Nuo/plastoQ_OxRdtase_6_NuoJ"/>
</dbReference>
<keyword evidence="1" id="KW-0472">Membrane</keyword>
<accession>A0ABV1JW19</accession>
<evidence type="ECO:0000313" key="3">
    <source>
        <dbReference type="EMBL" id="MEQ3539789.1"/>
    </source>
</evidence>
<dbReference type="EC" id="7.1.1.-" evidence="1"/>
<feature type="transmembrane region" description="Helical" evidence="1">
    <location>
        <begin position="20"/>
        <end position="38"/>
    </location>
</feature>
<feature type="region of interest" description="Disordered" evidence="2">
    <location>
        <begin position="253"/>
        <end position="291"/>
    </location>
</feature>
<feature type="transmembrane region" description="Helical" evidence="1">
    <location>
        <begin position="108"/>
        <end position="126"/>
    </location>
</feature>